<sequence length="164" mass="17207">MLLQDHLVETGLEPGFLGIPLLLISLCSMAGAVLTEKTGRMSLRFFYLAGGILTGIFLFLSGRKSLAVSVAGAGAAHCIGEMIMLRTEAENQKDFSGSSRATMVSVGSMAYSIFMVLLSPAAGVAAEKFSILAAFSMLGLLTAAAGLIMFVRRAATTQSLPHEE</sequence>
<dbReference type="SUPFAM" id="SSF103473">
    <property type="entry name" value="MFS general substrate transporter"/>
    <property type="match status" value="1"/>
</dbReference>
<evidence type="ECO:0000313" key="3">
    <source>
        <dbReference type="Proteomes" id="UP000713880"/>
    </source>
</evidence>
<protein>
    <submittedName>
        <fullName evidence="2">Uncharacterized protein</fullName>
    </submittedName>
</protein>
<keyword evidence="1" id="KW-0812">Transmembrane</keyword>
<keyword evidence="3" id="KW-1185">Reference proteome</keyword>
<keyword evidence="1" id="KW-0472">Membrane</keyword>
<feature type="transmembrane region" description="Helical" evidence="1">
    <location>
        <begin position="15"/>
        <end position="34"/>
    </location>
</feature>
<dbReference type="Proteomes" id="UP000713880">
    <property type="component" value="Unassembled WGS sequence"/>
</dbReference>
<proteinExistence type="predicted"/>
<name>A0A939BDI8_9CLOT</name>
<reference evidence="2" key="1">
    <citation type="submission" date="2020-08" db="EMBL/GenBank/DDBJ databases">
        <authorList>
            <person name="Cejkova D."/>
            <person name="Kubasova T."/>
            <person name="Jahodarova E."/>
            <person name="Rychlik I."/>
        </authorList>
    </citation>
    <scope>NUCLEOTIDE SEQUENCE</scope>
    <source>
        <strain evidence="2">An420c</strain>
    </source>
</reference>
<gene>
    <name evidence="2" type="ORF">H6A13_12705</name>
</gene>
<dbReference type="InterPro" id="IPR036259">
    <property type="entry name" value="MFS_trans_sf"/>
</dbReference>
<organism evidence="2 3">
    <name type="scientific">Mordavella massiliensis</name>
    <dbReference type="NCBI Taxonomy" id="1871024"/>
    <lineage>
        <taxon>Bacteria</taxon>
        <taxon>Bacillati</taxon>
        <taxon>Bacillota</taxon>
        <taxon>Clostridia</taxon>
        <taxon>Eubacteriales</taxon>
        <taxon>Clostridiaceae</taxon>
        <taxon>Mordavella</taxon>
    </lineage>
</organism>
<reference evidence="2" key="2">
    <citation type="journal article" date="2021" name="Sci. Rep.">
        <title>The distribution of antibiotic resistance genes in chicken gut microbiota commensals.</title>
        <authorList>
            <person name="Juricova H."/>
            <person name="Matiasovicova J."/>
            <person name="Kubasova T."/>
            <person name="Cejkova D."/>
            <person name="Rychlik I."/>
        </authorList>
    </citation>
    <scope>NUCLEOTIDE SEQUENCE</scope>
    <source>
        <strain evidence="2">An420c</strain>
    </source>
</reference>
<keyword evidence="1" id="KW-1133">Transmembrane helix</keyword>
<evidence type="ECO:0000256" key="1">
    <source>
        <dbReference type="SAM" id="Phobius"/>
    </source>
</evidence>
<dbReference type="AlphaFoldDB" id="A0A939BDI8"/>
<feature type="transmembrane region" description="Helical" evidence="1">
    <location>
        <begin position="106"/>
        <end position="125"/>
    </location>
</feature>
<dbReference type="Gene3D" id="1.20.1250.20">
    <property type="entry name" value="MFS general substrate transporter like domains"/>
    <property type="match status" value="1"/>
</dbReference>
<accession>A0A939BDI8</accession>
<dbReference type="RefSeq" id="WP_204909906.1">
    <property type="nucleotide sequence ID" value="NZ_JACJLV010000084.1"/>
</dbReference>
<evidence type="ECO:0000313" key="2">
    <source>
        <dbReference type="EMBL" id="MBM6827937.1"/>
    </source>
</evidence>
<feature type="transmembrane region" description="Helical" evidence="1">
    <location>
        <begin position="41"/>
        <end position="60"/>
    </location>
</feature>
<comment type="caution">
    <text evidence="2">The sequence shown here is derived from an EMBL/GenBank/DDBJ whole genome shotgun (WGS) entry which is preliminary data.</text>
</comment>
<dbReference type="EMBL" id="JACJLV010000084">
    <property type="protein sequence ID" value="MBM6827937.1"/>
    <property type="molecule type" value="Genomic_DNA"/>
</dbReference>
<feature type="transmembrane region" description="Helical" evidence="1">
    <location>
        <begin position="131"/>
        <end position="151"/>
    </location>
</feature>